<dbReference type="CDD" id="cd07324">
    <property type="entry name" value="M48C_Oma1-like"/>
    <property type="match status" value="1"/>
</dbReference>
<protein>
    <submittedName>
        <fullName evidence="8">M48 family metalloprotease</fullName>
    </submittedName>
</protein>
<dbReference type="Gene3D" id="1.25.40.10">
    <property type="entry name" value="Tetratricopeptide repeat domain"/>
    <property type="match status" value="1"/>
</dbReference>
<keyword evidence="2" id="KW-0479">Metal-binding</keyword>
<accession>A0A849L365</accession>
<name>A0A849L365_9RHOB</name>
<evidence type="ECO:0000313" key="8">
    <source>
        <dbReference type="EMBL" id="NNU80662.1"/>
    </source>
</evidence>
<comment type="caution">
    <text evidence="8">The sequence shown here is derived from an EMBL/GenBank/DDBJ whole genome shotgun (WGS) entry which is preliminary data.</text>
</comment>
<keyword evidence="9" id="KW-1185">Reference proteome</keyword>
<comment type="similarity">
    <text evidence="6">Belongs to the peptidase M48 family.</text>
</comment>
<evidence type="ECO:0000256" key="6">
    <source>
        <dbReference type="RuleBase" id="RU003983"/>
    </source>
</evidence>
<dbReference type="InterPro" id="IPR001915">
    <property type="entry name" value="Peptidase_M48"/>
</dbReference>
<feature type="domain" description="Peptidase M48" evidence="7">
    <location>
        <begin position="25"/>
        <end position="212"/>
    </location>
</feature>
<sequence length="436" mass="46597">MACLAALALAGAAGAQSLIRDAEIEATLERIVDPILRVSGLSPAQVRIYLIDNPDLNAFVAGGDNIFLHTGLLQRLETVDQVRAVVAHEVGHITGGHLFRRNEQIRAASGTVGLGVLLAIAAAASGNAELAIGAGLTSSQVAERSLLSHNRAEEASADQAALRYMEAAGADPQAILEVMALFRGQEYGADMFADPYVRTHPLWSDRLRFMREGVGNARPGTAPDPGTARLHARMRAKLDGFLEPPSETLRRRPDDGSEAALLARAIAWHRLPDIARARAAMAVLLAAHPDDPYYHELAGQFALESGRARDAVAAYRRAAELAPHEPLILSGLGRALIALDTPAATEEALQVLTRARRIDKADARALANLAIAYARLNRPADASLATAERYMLSGQLRDAGIHAARAARAFPQGAPGWRQAEDILRVVRRATSSEGR</sequence>
<dbReference type="GO" id="GO:0004222">
    <property type="term" value="F:metalloendopeptidase activity"/>
    <property type="evidence" value="ECO:0007669"/>
    <property type="project" value="InterPro"/>
</dbReference>
<keyword evidence="5 6" id="KW-0482">Metalloprotease</keyword>
<dbReference type="InterPro" id="IPR051156">
    <property type="entry name" value="Mito/Outer_Membr_Metalloprot"/>
</dbReference>
<dbReference type="GO" id="GO:0016020">
    <property type="term" value="C:membrane"/>
    <property type="evidence" value="ECO:0007669"/>
    <property type="project" value="TreeGrafter"/>
</dbReference>
<dbReference type="InterPro" id="IPR011990">
    <property type="entry name" value="TPR-like_helical_dom_sf"/>
</dbReference>
<dbReference type="GO" id="GO:0046872">
    <property type="term" value="F:metal ion binding"/>
    <property type="evidence" value="ECO:0007669"/>
    <property type="project" value="UniProtKB-KW"/>
</dbReference>
<dbReference type="Gene3D" id="3.30.2010.10">
    <property type="entry name" value="Metalloproteases ('zincins'), catalytic domain"/>
    <property type="match status" value="1"/>
</dbReference>
<keyword evidence="3 6" id="KW-0378">Hydrolase</keyword>
<evidence type="ECO:0000313" key="9">
    <source>
        <dbReference type="Proteomes" id="UP000572377"/>
    </source>
</evidence>
<dbReference type="PANTHER" id="PTHR22726:SF1">
    <property type="entry name" value="METALLOENDOPEPTIDASE OMA1, MITOCHONDRIAL"/>
    <property type="match status" value="1"/>
</dbReference>
<evidence type="ECO:0000259" key="7">
    <source>
        <dbReference type="Pfam" id="PF01435"/>
    </source>
</evidence>
<dbReference type="GO" id="GO:0051603">
    <property type="term" value="P:proteolysis involved in protein catabolic process"/>
    <property type="evidence" value="ECO:0007669"/>
    <property type="project" value="TreeGrafter"/>
</dbReference>
<evidence type="ECO:0000256" key="5">
    <source>
        <dbReference type="ARBA" id="ARBA00023049"/>
    </source>
</evidence>
<keyword evidence="4 6" id="KW-0862">Zinc</keyword>
<comment type="cofactor">
    <cofactor evidence="6">
        <name>Zn(2+)</name>
        <dbReference type="ChEBI" id="CHEBI:29105"/>
    </cofactor>
    <text evidence="6">Binds 1 zinc ion per subunit.</text>
</comment>
<dbReference type="SUPFAM" id="SSF48452">
    <property type="entry name" value="TPR-like"/>
    <property type="match status" value="1"/>
</dbReference>
<organism evidence="8 9">
    <name type="scientific">Halovulum dunhuangense</name>
    <dbReference type="NCBI Taxonomy" id="1505036"/>
    <lineage>
        <taxon>Bacteria</taxon>
        <taxon>Pseudomonadati</taxon>
        <taxon>Pseudomonadota</taxon>
        <taxon>Alphaproteobacteria</taxon>
        <taxon>Rhodobacterales</taxon>
        <taxon>Paracoccaceae</taxon>
        <taxon>Halovulum</taxon>
    </lineage>
</organism>
<dbReference type="PANTHER" id="PTHR22726">
    <property type="entry name" value="METALLOENDOPEPTIDASE OMA1"/>
    <property type="match status" value="1"/>
</dbReference>
<reference evidence="8 9" key="1">
    <citation type="submission" date="2020-05" db="EMBL/GenBank/DDBJ databases">
        <title>Gimesia benthica sp. nov., a novel planctomycete isolated from a deep-sea water sample of the Northwest Indian Ocean.</title>
        <authorList>
            <person name="Wang J."/>
            <person name="Ruan C."/>
            <person name="Song L."/>
            <person name="Zhu Y."/>
            <person name="Li A."/>
            <person name="Zheng X."/>
            <person name="Wang L."/>
            <person name="Lu Z."/>
            <person name="Huang Y."/>
            <person name="Du W."/>
            <person name="Zhou Y."/>
            <person name="Huang L."/>
            <person name="Dai X."/>
        </authorList>
    </citation>
    <scope>NUCLEOTIDE SEQUENCE [LARGE SCALE GENOMIC DNA]</scope>
    <source>
        <strain evidence="8 9">YYQ-30</strain>
    </source>
</reference>
<evidence type="ECO:0000256" key="1">
    <source>
        <dbReference type="ARBA" id="ARBA00022670"/>
    </source>
</evidence>
<evidence type="ECO:0000256" key="3">
    <source>
        <dbReference type="ARBA" id="ARBA00022801"/>
    </source>
</evidence>
<dbReference type="Pfam" id="PF01435">
    <property type="entry name" value="Peptidase_M48"/>
    <property type="match status" value="1"/>
</dbReference>
<keyword evidence="1 6" id="KW-0645">Protease</keyword>
<dbReference type="Proteomes" id="UP000572377">
    <property type="component" value="Unassembled WGS sequence"/>
</dbReference>
<evidence type="ECO:0000256" key="2">
    <source>
        <dbReference type="ARBA" id="ARBA00022723"/>
    </source>
</evidence>
<dbReference type="AlphaFoldDB" id="A0A849L365"/>
<evidence type="ECO:0000256" key="4">
    <source>
        <dbReference type="ARBA" id="ARBA00022833"/>
    </source>
</evidence>
<proteinExistence type="inferred from homology"/>
<dbReference type="EMBL" id="JABFBC010000001">
    <property type="protein sequence ID" value="NNU80662.1"/>
    <property type="molecule type" value="Genomic_DNA"/>
</dbReference>
<gene>
    <name evidence="8" type="ORF">HMH01_09460</name>
</gene>